<proteinExistence type="predicted"/>
<evidence type="ECO:0000313" key="2">
    <source>
        <dbReference type="Proteomes" id="UP000319432"/>
    </source>
</evidence>
<evidence type="ECO:0000313" key="1">
    <source>
        <dbReference type="EMBL" id="QDX94095.1"/>
    </source>
</evidence>
<gene>
    <name evidence="1" type="ORF">EEL30_18470</name>
</gene>
<dbReference type="Proteomes" id="UP000319432">
    <property type="component" value="Chromosome"/>
</dbReference>
<dbReference type="AlphaFoldDB" id="A0A502H0Y9"/>
<accession>A0A502H0Y9</accession>
<name>A0A502H0Y9_BRELA</name>
<reference evidence="1 2" key="1">
    <citation type="submission" date="2018-11" db="EMBL/GenBank/DDBJ databases">
        <title>Phylogenetic determinants of toxin gene distribution in genomes of Brevibacillus laterosporus.</title>
        <authorList>
            <person name="Glare T.R."/>
            <person name="Durrant A."/>
            <person name="Berry C."/>
            <person name="Palma L."/>
            <person name="Ormskirk M."/>
            <person name="Cox M.O."/>
        </authorList>
    </citation>
    <scope>NUCLEOTIDE SEQUENCE [LARGE SCALE GENOMIC DNA]</scope>
    <source>
        <strain evidence="1 2">1821L</strain>
    </source>
</reference>
<dbReference type="OrthoDB" id="9762795at2"/>
<dbReference type="EMBL" id="CP033464">
    <property type="protein sequence ID" value="QDX94095.1"/>
    <property type="molecule type" value="Genomic_DNA"/>
</dbReference>
<sequence length="64" mass="7528">MLQLFQIYRENPEKAITLFKEGASMDWTLPIAEIYRNTGVNFDFSEQTIKNISEFIINIIEDLN</sequence>
<dbReference type="Gene3D" id="1.10.1370.30">
    <property type="match status" value="1"/>
</dbReference>
<organism evidence="1 2">
    <name type="scientific">Brevibacillus laterosporus</name>
    <name type="common">Bacillus laterosporus</name>
    <dbReference type="NCBI Taxonomy" id="1465"/>
    <lineage>
        <taxon>Bacteria</taxon>
        <taxon>Bacillati</taxon>
        <taxon>Bacillota</taxon>
        <taxon>Bacilli</taxon>
        <taxon>Bacillales</taxon>
        <taxon>Paenibacillaceae</taxon>
        <taxon>Brevibacillus</taxon>
    </lineage>
</organism>
<keyword evidence="2" id="KW-1185">Reference proteome</keyword>
<protein>
    <submittedName>
        <fullName evidence="1">Oligoendopeptidase F</fullName>
    </submittedName>
</protein>